<dbReference type="Proteomes" id="UP000093694">
    <property type="component" value="Unassembled WGS sequence"/>
</dbReference>
<dbReference type="EMBL" id="LITQ01000015">
    <property type="protein sequence ID" value="OAA92956.1"/>
    <property type="molecule type" value="Genomic_DNA"/>
</dbReference>
<name>A0A162LFV3_9CLOT</name>
<evidence type="ECO:0000313" key="3">
    <source>
        <dbReference type="Proteomes" id="UP000077384"/>
    </source>
</evidence>
<reference evidence="2 4" key="2">
    <citation type="journal article" date="2016" name="Front. Microbiol.">
        <title>Industrial Acetogenic Biocatalysts: A Comparative Metabolic and Genomic Analysis.</title>
        <authorList>
            <person name="Bengelsdorf F."/>
            <person name="Poehlein A."/>
            <person name="Sonja S."/>
            <person name="Erz C."/>
            <person name="Hummel T."/>
            <person name="Hoffmeister S."/>
            <person name="Daniel R."/>
            <person name="Durre P."/>
        </authorList>
    </citation>
    <scope>NUCLEOTIDE SEQUENCE [LARGE SCALE GENOMIC DNA]</scope>
    <source>
        <strain evidence="2 4">PTA-10522</strain>
    </source>
</reference>
<sequence>MIHVFCSKRGSGKTKELINLANEKTMIGRGHVVYIDDDRGPLWQLNRGVRFIVTSDFKLKKIEEFYGFLCGVLSEDYDIDTIFIDGLFNIVKENLQDMAHLFYAIEKLSEEYKVNFYISVNGEKEEIPECIMKYVA</sequence>
<proteinExistence type="predicted"/>
<dbReference type="EMBL" id="LROR01000095">
    <property type="protein sequence ID" value="OBR90502.1"/>
    <property type="molecule type" value="Genomic_DNA"/>
</dbReference>
<keyword evidence="4" id="KW-1185">Reference proteome</keyword>
<organism evidence="1 3">
    <name type="scientific">Clostridium coskatii</name>
    <dbReference type="NCBI Taxonomy" id="1705578"/>
    <lineage>
        <taxon>Bacteria</taxon>
        <taxon>Bacillati</taxon>
        <taxon>Bacillota</taxon>
        <taxon>Clostridia</taxon>
        <taxon>Eubacteriales</taxon>
        <taxon>Clostridiaceae</taxon>
        <taxon>Clostridium</taxon>
    </lineage>
</organism>
<evidence type="ECO:0000313" key="1">
    <source>
        <dbReference type="EMBL" id="OAA92956.1"/>
    </source>
</evidence>
<dbReference type="PATRIC" id="fig|1705578.3.peg.656"/>
<gene>
    <name evidence="2" type="ORF">CLCOS_40610</name>
    <name evidence="1" type="ORF">WX73_00273</name>
</gene>
<dbReference type="AlphaFoldDB" id="A0A162LFV3"/>
<evidence type="ECO:0000313" key="2">
    <source>
        <dbReference type="EMBL" id="OBR90502.1"/>
    </source>
</evidence>
<evidence type="ECO:0000313" key="4">
    <source>
        <dbReference type="Proteomes" id="UP000093694"/>
    </source>
</evidence>
<dbReference type="Proteomes" id="UP000077384">
    <property type="component" value="Unassembled WGS sequence"/>
</dbReference>
<protein>
    <recommendedName>
        <fullName evidence="5">ATP-binding protein</fullName>
    </recommendedName>
</protein>
<accession>A0A162LFV3</accession>
<comment type="caution">
    <text evidence="1">The sequence shown here is derived from an EMBL/GenBank/DDBJ whole genome shotgun (WGS) entry which is preliminary data.</text>
</comment>
<evidence type="ECO:0008006" key="5">
    <source>
        <dbReference type="Google" id="ProtNLM"/>
    </source>
</evidence>
<reference evidence="1 3" key="1">
    <citation type="journal article" date="2015" name="Biotechnol. Bioeng.">
        <title>Genome sequence and phenotypic characterization of Caulobacter segnis.</title>
        <authorList>
            <person name="Patel S."/>
            <person name="Fletcher B."/>
            <person name="Scott D.C."/>
            <person name="Ely B."/>
        </authorList>
    </citation>
    <scope>NUCLEOTIDE SEQUENCE [LARGE SCALE GENOMIC DNA]</scope>
    <source>
        <strain evidence="1 3">PS02</strain>
    </source>
</reference>
<dbReference type="RefSeq" id="WP_013240425.1">
    <property type="nucleotide sequence ID" value="NZ_LITQ01000015.1"/>
</dbReference>